<gene>
    <name evidence="9" type="ORF">MED297_10016</name>
</gene>
<reference evidence="9 10" key="1">
    <citation type="submission" date="2006-02" db="EMBL/GenBank/DDBJ databases">
        <authorList>
            <person name="Pinhassi J."/>
            <person name="Pedros-Alio C."/>
            <person name="Ferriera S."/>
            <person name="Johnson J."/>
            <person name="Kravitz S."/>
            <person name="Halpern A."/>
            <person name="Remington K."/>
            <person name="Beeson K."/>
            <person name="Tran B."/>
            <person name="Rogers Y.-H."/>
            <person name="Friedman R."/>
            <person name="Venter J.C."/>
        </authorList>
    </citation>
    <scope>NUCLEOTIDE SEQUENCE [LARGE SCALE GENOMIC DNA]</scope>
    <source>
        <strain evidence="9 10">MED297</strain>
    </source>
</reference>
<evidence type="ECO:0000259" key="8">
    <source>
        <dbReference type="Pfam" id="PF08340"/>
    </source>
</evidence>
<organism evidence="9 10">
    <name type="scientific">Reinekea blandensis MED297</name>
    <dbReference type="NCBI Taxonomy" id="314283"/>
    <lineage>
        <taxon>Bacteria</taxon>
        <taxon>Pseudomonadati</taxon>
        <taxon>Pseudomonadota</taxon>
        <taxon>Gammaproteobacteria</taxon>
        <taxon>Oceanospirillales</taxon>
        <taxon>Saccharospirillaceae</taxon>
        <taxon>Reinekea</taxon>
    </lineage>
</organism>
<feature type="coiled-coil region" evidence="6">
    <location>
        <begin position="182"/>
        <end position="218"/>
    </location>
</feature>
<dbReference type="RefSeq" id="WP_008041358.1">
    <property type="nucleotide sequence ID" value="NZ_CH724149.1"/>
</dbReference>
<dbReference type="Pfam" id="PF08340">
    <property type="entry name" value="YicC-like_C"/>
    <property type="match status" value="1"/>
</dbReference>
<dbReference type="InterPro" id="IPR013551">
    <property type="entry name" value="YicC-like_C"/>
</dbReference>
<dbReference type="InterPro" id="IPR013527">
    <property type="entry name" value="YicC-like_N"/>
</dbReference>
<evidence type="ECO:0000256" key="6">
    <source>
        <dbReference type="SAM" id="Coils"/>
    </source>
</evidence>
<dbReference type="STRING" id="314283.MED297_10016"/>
<evidence type="ECO:0000256" key="2">
    <source>
        <dbReference type="ARBA" id="ARBA00022722"/>
    </source>
</evidence>
<dbReference type="AlphaFoldDB" id="A4BA81"/>
<comment type="caution">
    <text evidence="9">The sequence shown here is derived from an EMBL/GenBank/DDBJ whole genome shotgun (WGS) entry which is preliminary data.</text>
</comment>
<accession>A4BA81</accession>
<dbReference type="PANTHER" id="PTHR30636">
    <property type="entry name" value="UPF0701 PROTEIN YICC"/>
    <property type="match status" value="1"/>
</dbReference>
<evidence type="ECO:0000256" key="4">
    <source>
        <dbReference type="ARBA" id="ARBA00022801"/>
    </source>
</evidence>
<comment type="cofactor">
    <cofactor evidence="1">
        <name>a divalent metal cation</name>
        <dbReference type="ChEBI" id="CHEBI:60240"/>
    </cofactor>
</comment>
<dbReference type="OrthoDB" id="9771229at2"/>
<evidence type="ECO:0000256" key="5">
    <source>
        <dbReference type="ARBA" id="ARBA00035648"/>
    </source>
</evidence>
<feature type="domain" description="Endoribonuclease YicC-like N-terminal" evidence="7">
    <location>
        <begin position="3"/>
        <end position="153"/>
    </location>
</feature>
<evidence type="ECO:0000313" key="10">
    <source>
        <dbReference type="Proteomes" id="UP000005953"/>
    </source>
</evidence>
<keyword evidence="2" id="KW-0540">Nuclease</keyword>
<protein>
    <recommendedName>
        <fullName evidence="11">YicC family protein</fullName>
    </recommendedName>
</protein>
<dbReference type="EMBL" id="AAOE01000002">
    <property type="protein sequence ID" value="EAR10837.1"/>
    <property type="molecule type" value="Genomic_DNA"/>
</dbReference>
<dbReference type="NCBIfam" id="TIGR00255">
    <property type="entry name" value="YicC/YloC family endoribonuclease"/>
    <property type="match status" value="1"/>
</dbReference>
<dbReference type="HOGENOM" id="CLU_076609_0_0_6"/>
<feature type="domain" description="Endoribonuclease YicC-like C-terminal" evidence="8">
    <location>
        <begin position="170"/>
        <end position="287"/>
    </location>
</feature>
<sequence>MTYSMTAFARKEQSYDFGTLQIEIKSVNQRYLEPTFRLHETLRPVEMKLREALKQKVKRGKLEVTVRFHVATGEQALDIDEARLNAVTRVLDKIQARVDNTSAINPMELLQYPGVLIDAELDVEQVHAELISLFGEALDDFLAGRQREGAVLADAIKERLDGITEIVAGIRAEVPEWVATFRENLREKAQNLGVELDADRLEQEVVLLAQKADVAEELDRLDGHVKECRGILKQKGAIGRKLDFLMQEFNREANTLGSKSTKESITRHAVQLKVLIEQMREQVQNIE</sequence>
<keyword evidence="6" id="KW-0175">Coiled coil</keyword>
<evidence type="ECO:0000256" key="1">
    <source>
        <dbReference type="ARBA" id="ARBA00001968"/>
    </source>
</evidence>
<comment type="similarity">
    <text evidence="5">Belongs to the YicC/YloC family.</text>
</comment>
<keyword evidence="10" id="KW-1185">Reference proteome</keyword>
<dbReference type="PANTHER" id="PTHR30636:SF3">
    <property type="entry name" value="UPF0701 PROTEIN YICC"/>
    <property type="match status" value="1"/>
</dbReference>
<evidence type="ECO:0000259" key="7">
    <source>
        <dbReference type="Pfam" id="PF03755"/>
    </source>
</evidence>
<proteinExistence type="inferred from homology"/>
<name>A4BA81_9GAMM</name>
<dbReference type="Pfam" id="PF03755">
    <property type="entry name" value="YicC-like_N"/>
    <property type="match status" value="1"/>
</dbReference>
<evidence type="ECO:0008006" key="11">
    <source>
        <dbReference type="Google" id="ProtNLM"/>
    </source>
</evidence>
<dbReference type="Proteomes" id="UP000005953">
    <property type="component" value="Unassembled WGS sequence"/>
</dbReference>
<keyword evidence="4" id="KW-0378">Hydrolase</keyword>
<evidence type="ECO:0000313" key="9">
    <source>
        <dbReference type="EMBL" id="EAR10837.1"/>
    </source>
</evidence>
<dbReference type="GO" id="GO:0016787">
    <property type="term" value="F:hydrolase activity"/>
    <property type="evidence" value="ECO:0007669"/>
    <property type="project" value="UniProtKB-KW"/>
</dbReference>
<dbReference type="GO" id="GO:0004521">
    <property type="term" value="F:RNA endonuclease activity"/>
    <property type="evidence" value="ECO:0007669"/>
    <property type="project" value="InterPro"/>
</dbReference>
<keyword evidence="3" id="KW-0255">Endonuclease</keyword>
<evidence type="ECO:0000256" key="3">
    <source>
        <dbReference type="ARBA" id="ARBA00022759"/>
    </source>
</evidence>
<dbReference type="InterPro" id="IPR005229">
    <property type="entry name" value="YicC/YloC-like"/>
</dbReference>